<dbReference type="Pfam" id="PF00651">
    <property type="entry name" value="BTB"/>
    <property type="match status" value="1"/>
</dbReference>
<organism evidence="5 6">
    <name type="scientific">Urochloa decumbens</name>
    <dbReference type="NCBI Taxonomy" id="240449"/>
    <lineage>
        <taxon>Eukaryota</taxon>
        <taxon>Viridiplantae</taxon>
        <taxon>Streptophyta</taxon>
        <taxon>Embryophyta</taxon>
        <taxon>Tracheophyta</taxon>
        <taxon>Spermatophyta</taxon>
        <taxon>Magnoliopsida</taxon>
        <taxon>Liliopsida</taxon>
        <taxon>Poales</taxon>
        <taxon>Poaceae</taxon>
        <taxon>PACMAD clade</taxon>
        <taxon>Panicoideae</taxon>
        <taxon>Panicodae</taxon>
        <taxon>Paniceae</taxon>
        <taxon>Melinidinae</taxon>
        <taxon>Urochloa</taxon>
    </lineage>
</organism>
<evidence type="ECO:0000256" key="2">
    <source>
        <dbReference type="ARBA" id="ARBA00010846"/>
    </source>
</evidence>
<evidence type="ECO:0000256" key="1">
    <source>
        <dbReference type="ARBA" id="ARBA00004906"/>
    </source>
</evidence>
<dbReference type="SUPFAM" id="SSF54695">
    <property type="entry name" value="POZ domain"/>
    <property type="match status" value="1"/>
</dbReference>
<dbReference type="Pfam" id="PF24570">
    <property type="entry name" value="BACK_BPM_SPOP"/>
    <property type="match status" value="1"/>
</dbReference>
<dbReference type="PANTHER" id="PTHR26379">
    <property type="entry name" value="BTB/POZ AND MATH DOMAIN-CONTAINING PROTEIN 1"/>
    <property type="match status" value="1"/>
</dbReference>
<sequence>MNRDRGCLCTFGGKQKAKKNYLLPSPRRLSFEAPRRAVVPRNQIYSPRRAAVPLTTSSIALLFVREQTLEMAAAPQRPRTRTASRCTAETAHATHRFEVDGFSLHAGLGAGHFIRSAAFTVGGFDWCVRFYRDGLYRADRGDSFCICPELLSEKAEVRALYHLRLVHPTGDPWPASWWNTPTLFTTMEAGKNSGLHLFKYINTSEMEASGYIHDDRLVIECDITVIKEAQVAVISEDLVVPPSDLSVNFGKLLESEEGADVKFMVQGEVFPAHKVVVATRSPVFKAELYGPVGEGNRECITIEDMQAPVFKALLHFIYTDSLPAIEDLGGDDKEMVKRLLVAADRYAMERLKLICEGVLCGSLDAETVSTTLCLADQHNCRKLKDACIDYINSSDRINEVVESQGYLHLKRACPSVFVNMWEKEKVIKYQKI</sequence>
<gene>
    <name evidence="5" type="ORF">URODEC1_LOCUS79516</name>
</gene>
<dbReference type="Gene3D" id="3.30.710.10">
    <property type="entry name" value="Potassium Channel Kv1.1, Chain A"/>
    <property type="match status" value="1"/>
</dbReference>
<dbReference type="PROSITE" id="PS50144">
    <property type="entry name" value="MATH"/>
    <property type="match status" value="1"/>
</dbReference>
<dbReference type="InterPro" id="IPR011333">
    <property type="entry name" value="SKP1/BTB/POZ_sf"/>
</dbReference>
<dbReference type="Gene3D" id="2.60.210.10">
    <property type="entry name" value="Apoptosis, Tumor Necrosis Factor Receptor Associated Protein 2, Chain A"/>
    <property type="match status" value="1"/>
</dbReference>
<proteinExistence type="inferred from homology"/>
<evidence type="ECO:0000313" key="5">
    <source>
        <dbReference type="EMBL" id="CAL5027692.1"/>
    </source>
</evidence>
<protein>
    <submittedName>
        <fullName evidence="5">Uncharacterized protein</fullName>
    </submittedName>
</protein>
<dbReference type="AlphaFoldDB" id="A0ABC9CXH3"/>
<feature type="domain" description="MATH" evidence="4">
    <location>
        <begin position="92"/>
        <end position="223"/>
    </location>
</feature>
<dbReference type="InterPro" id="IPR056423">
    <property type="entry name" value="BACK_BPM_SPOP"/>
</dbReference>
<comment type="pathway">
    <text evidence="1">Protein modification; protein ubiquitination.</text>
</comment>
<dbReference type="PANTHER" id="PTHR26379:SF477">
    <property type="entry name" value="OS08G0129000 PROTEIN"/>
    <property type="match status" value="1"/>
</dbReference>
<dbReference type="EMBL" id="OZ075140">
    <property type="protein sequence ID" value="CAL5027692.1"/>
    <property type="molecule type" value="Genomic_DNA"/>
</dbReference>
<dbReference type="InterPro" id="IPR045005">
    <property type="entry name" value="BPM1-6"/>
</dbReference>
<dbReference type="PROSITE" id="PS50097">
    <property type="entry name" value="BTB"/>
    <property type="match status" value="1"/>
</dbReference>
<dbReference type="SMART" id="SM00225">
    <property type="entry name" value="BTB"/>
    <property type="match status" value="1"/>
</dbReference>
<feature type="domain" description="BTB" evidence="3">
    <location>
        <begin position="259"/>
        <end position="326"/>
    </location>
</feature>
<dbReference type="SUPFAM" id="SSF49599">
    <property type="entry name" value="TRAF domain-like"/>
    <property type="match status" value="1"/>
</dbReference>
<dbReference type="CDD" id="cd00121">
    <property type="entry name" value="MATH"/>
    <property type="match status" value="1"/>
</dbReference>
<name>A0ABC9CXH3_9POAL</name>
<dbReference type="Proteomes" id="UP001497457">
    <property type="component" value="Chromosome 30rd"/>
</dbReference>
<reference evidence="6" key="1">
    <citation type="submission" date="2024-06" db="EMBL/GenBank/DDBJ databases">
        <authorList>
            <person name="Ryan C."/>
        </authorList>
    </citation>
    <scope>NUCLEOTIDE SEQUENCE [LARGE SCALE GENOMIC DNA]</scope>
</reference>
<evidence type="ECO:0000259" key="4">
    <source>
        <dbReference type="PROSITE" id="PS50144"/>
    </source>
</evidence>
<dbReference type="Gene3D" id="1.25.40.420">
    <property type="match status" value="1"/>
</dbReference>
<dbReference type="InterPro" id="IPR000210">
    <property type="entry name" value="BTB/POZ_dom"/>
</dbReference>
<comment type="similarity">
    <text evidence="2">Belongs to the Tdpoz family.</text>
</comment>
<keyword evidence="6" id="KW-1185">Reference proteome</keyword>
<dbReference type="InterPro" id="IPR002083">
    <property type="entry name" value="MATH/TRAF_dom"/>
</dbReference>
<evidence type="ECO:0000259" key="3">
    <source>
        <dbReference type="PROSITE" id="PS50097"/>
    </source>
</evidence>
<accession>A0ABC9CXH3</accession>
<dbReference type="InterPro" id="IPR008974">
    <property type="entry name" value="TRAF-like"/>
</dbReference>
<evidence type="ECO:0000313" key="6">
    <source>
        <dbReference type="Proteomes" id="UP001497457"/>
    </source>
</evidence>
<reference evidence="5 6" key="2">
    <citation type="submission" date="2024-10" db="EMBL/GenBank/DDBJ databases">
        <authorList>
            <person name="Ryan C."/>
        </authorList>
    </citation>
    <scope>NUCLEOTIDE SEQUENCE [LARGE SCALE GENOMIC DNA]</scope>
</reference>
<dbReference type="CDD" id="cd18280">
    <property type="entry name" value="BTB_POZ_BPM_plant"/>
    <property type="match status" value="1"/>
</dbReference>
<dbReference type="Pfam" id="PF22486">
    <property type="entry name" value="MATH_2"/>
    <property type="match status" value="1"/>
</dbReference>